<evidence type="ECO:0000313" key="2">
    <source>
        <dbReference type="EMBL" id="KAB2574648.1"/>
    </source>
</evidence>
<gene>
    <name evidence="2" type="ORF">DBV05_g6705</name>
</gene>
<dbReference type="EMBL" id="VCHE01000041">
    <property type="protein sequence ID" value="KAB2574648.1"/>
    <property type="molecule type" value="Genomic_DNA"/>
</dbReference>
<sequence length="249" mass="28138">MSNIASGGSSEYTLNQEPRPGDAVANDSARSEILGFSINDTDREPVMEDNTVLEYKTQPTELVRELYTAMIDISEMRDQPGTRDFRILTEKKRNKSGREVTHYETKTMVAFCWRIALFMLDGAEKGFVRGDKEGLQLTEPQLTEPQWRSFHPFKLRLLNVTNALRREKSVLGALLHDGVGTIFDFIYAPRQFERSKIDSRHQWRTQCKKSDVDVPGPKPARKASSNNATITAYTIATAATSATAIIFTR</sequence>
<organism evidence="2 3">
    <name type="scientific">Lasiodiplodia theobromae</name>
    <dbReference type="NCBI Taxonomy" id="45133"/>
    <lineage>
        <taxon>Eukaryota</taxon>
        <taxon>Fungi</taxon>
        <taxon>Dikarya</taxon>
        <taxon>Ascomycota</taxon>
        <taxon>Pezizomycotina</taxon>
        <taxon>Dothideomycetes</taxon>
        <taxon>Dothideomycetes incertae sedis</taxon>
        <taxon>Botryosphaeriales</taxon>
        <taxon>Botryosphaeriaceae</taxon>
        <taxon>Lasiodiplodia</taxon>
    </lineage>
</organism>
<accession>A0A5N5DA39</accession>
<feature type="compositionally biased region" description="Polar residues" evidence="1">
    <location>
        <begin position="1"/>
        <end position="16"/>
    </location>
</feature>
<name>A0A5N5DA39_9PEZI</name>
<protein>
    <submittedName>
        <fullName evidence="2">Uncharacterized protein</fullName>
    </submittedName>
</protein>
<dbReference type="Proteomes" id="UP000325902">
    <property type="component" value="Unassembled WGS sequence"/>
</dbReference>
<reference evidence="2 3" key="1">
    <citation type="journal article" date="2019" name="Sci. Rep.">
        <title>A multi-omics analysis of the grapevine pathogen Lasiodiplodia theobromae reveals that temperature affects the expression of virulence- and pathogenicity-related genes.</title>
        <authorList>
            <person name="Felix C."/>
            <person name="Meneses R."/>
            <person name="Goncalves M.F.M."/>
            <person name="Tilleman L."/>
            <person name="Duarte A.S."/>
            <person name="Jorrin-Novo J.V."/>
            <person name="Van de Peer Y."/>
            <person name="Deforce D."/>
            <person name="Van Nieuwerburgh F."/>
            <person name="Esteves A.C."/>
            <person name="Alves A."/>
        </authorList>
    </citation>
    <scope>NUCLEOTIDE SEQUENCE [LARGE SCALE GENOMIC DNA]</scope>
    <source>
        <strain evidence="2 3">LA-SOL3</strain>
    </source>
</reference>
<keyword evidence="3" id="KW-1185">Reference proteome</keyword>
<comment type="caution">
    <text evidence="2">The sequence shown here is derived from an EMBL/GenBank/DDBJ whole genome shotgun (WGS) entry which is preliminary data.</text>
</comment>
<evidence type="ECO:0000313" key="3">
    <source>
        <dbReference type="Proteomes" id="UP000325902"/>
    </source>
</evidence>
<proteinExistence type="predicted"/>
<dbReference type="AlphaFoldDB" id="A0A5N5DA39"/>
<evidence type="ECO:0000256" key="1">
    <source>
        <dbReference type="SAM" id="MobiDB-lite"/>
    </source>
</evidence>
<feature type="region of interest" description="Disordered" evidence="1">
    <location>
        <begin position="1"/>
        <end position="26"/>
    </location>
</feature>